<gene>
    <name evidence="3" type="ORF">CPY51_22420</name>
</gene>
<feature type="domain" description="BON" evidence="2">
    <location>
        <begin position="86"/>
        <end position="154"/>
    </location>
</feature>
<dbReference type="PROSITE" id="PS50914">
    <property type="entry name" value="BON"/>
    <property type="match status" value="1"/>
</dbReference>
<comment type="caution">
    <text evidence="3">The sequence shown here is derived from an EMBL/GenBank/DDBJ whole genome shotgun (WGS) entry which is preliminary data.</text>
</comment>
<dbReference type="RefSeq" id="WP_111162459.1">
    <property type="nucleotide sequence ID" value="NZ_PCDP01000045.1"/>
</dbReference>
<evidence type="ECO:0000313" key="3">
    <source>
        <dbReference type="EMBL" id="PZM10793.1"/>
    </source>
</evidence>
<proteinExistence type="predicted"/>
<evidence type="ECO:0000313" key="4">
    <source>
        <dbReference type="Proteomes" id="UP000248925"/>
    </source>
</evidence>
<feature type="region of interest" description="Disordered" evidence="1">
    <location>
        <begin position="1"/>
        <end position="87"/>
    </location>
</feature>
<name>A0A2W4EGE1_9HYPH</name>
<keyword evidence="4" id="KW-1185">Reference proteome</keyword>
<feature type="compositionally biased region" description="Basic and acidic residues" evidence="1">
    <location>
        <begin position="8"/>
        <end position="23"/>
    </location>
</feature>
<organism evidence="3 4">
    <name type="scientific">Rhizobium tubonense</name>
    <dbReference type="NCBI Taxonomy" id="484088"/>
    <lineage>
        <taxon>Bacteria</taxon>
        <taxon>Pseudomonadati</taxon>
        <taxon>Pseudomonadota</taxon>
        <taxon>Alphaproteobacteria</taxon>
        <taxon>Hyphomicrobiales</taxon>
        <taxon>Rhizobiaceae</taxon>
        <taxon>Rhizobium/Agrobacterium group</taxon>
        <taxon>Rhizobium</taxon>
    </lineage>
</organism>
<evidence type="ECO:0000256" key="1">
    <source>
        <dbReference type="SAM" id="MobiDB-lite"/>
    </source>
</evidence>
<dbReference type="Proteomes" id="UP000248925">
    <property type="component" value="Unassembled WGS sequence"/>
</dbReference>
<protein>
    <recommendedName>
        <fullName evidence="2">BON domain-containing protein</fullName>
    </recommendedName>
</protein>
<sequence>MTAKKKVLTREEDYRDYEERDLQDGWPYDDDAGAKSQEPGNRPYGETAANFDEDTNKGYTVVDTDETGQQERQAEQLSAGTRGRENADDLEERVMDALSGFEGVSPELIDVRAEGSTIILEGQVDDAITARHLELKALGIPGVTQVKNNLSIIGVDANIPDDDE</sequence>
<evidence type="ECO:0000259" key="2">
    <source>
        <dbReference type="PROSITE" id="PS50914"/>
    </source>
</evidence>
<dbReference type="InterPro" id="IPR007055">
    <property type="entry name" value="BON_dom"/>
</dbReference>
<dbReference type="AlphaFoldDB" id="A0A2W4EGE1"/>
<dbReference type="EMBL" id="PCDP01000045">
    <property type="protein sequence ID" value="PZM10793.1"/>
    <property type="molecule type" value="Genomic_DNA"/>
</dbReference>
<dbReference type="Gene3D" id="3.30.1340.30">
    <property type="match status" value="1"/>
</dbReference>
<accession>A0A2W4EGE1</accession>
<dbReference type="Pfam" id="PF04972">
    <property type="entry name" value="BON"/>
    <property type="match status" value="1"/>
</dbReference>
<reference evidence="3 4" key="1">
    <citation type="journal article" date="2018" name="Sci. Rep.">
        <title>Rhizobium tumorigenes sp. nov., a novel plant tumorigenic bacterium isolated from cane gall tumors on thornless blackberry.</title>
        <authorList>
            <person name="Kuzmanovi N."/>
            <person name="Smalla K."/>
            <person name="Gronow S."/>
            <person name="PuBawska J."/>
        </authorList>
    </citation>
    <scope>NUCLEOTIDE SEQUENCE [LARGE SCALE GENOMIC DNA]</scope>
    <source>
        <strain evidence="3 4">CCBAU 85046</strain>
    </source>
</reference>
<dbReference type="OrthoDB" id="7916429at2"/>